<name>A0ABQ8FLX6_9FUNG</name>
<organism evidence="1 2">
    <name type="scientific">Batrachochytrium salamandrivorans</name>
    <dbReference type="NCBI Taxonomy" id="1357716"/>
    <lineage>
        <taxon>Eukaryota</taxon>
        <taxon>Fungi</taxon>
        <taxon>Fungi incertae sedis</taxon>
        <taxon>Chytridiomycota</taxon>
        <taxon>Chytridiomycota incertae sedis</taxon>
        <taxon>Chytridiomycetes</taxon>
        <taxon>Rhizophydiales</taxon>
        <taxon>Rhizophydiales incertae sedis</taxon>
        <taxon>Batrachochytrium</taxon>
    </lineage>
</organism>
<accession>A0ABQ8FLX6</accession>
<sequence length="113" mass="12228">MLLGPPSLFSIASRPSHPKKILQMSAPVDNGGRFAKFNASILASTAARCWSITKASLEVPAPKQTAQATLSFVWTLVIKTEKNRESVSPHIVQLQDPFKTLSPLFSIGSPRLA</sequence>
<gene>
    <name evidence="1" type="ORF">BASA50_002238</name>
</gene>
<evidence type="ECO:0000313" key="1">
    <source>
        <dbReference type="EMBL" id="KAH6600538.1"/>
    </source>
</evidence>
<evidence type="ECO:0000313" key="2">
    <source>
        <dbReference type="Proteomes" id="UP001648503"/>
    </source>
</evidence>
<protein>
    <submittedName>
        <fullName evidence="1">Uncharacterized protein</fullName>
    </submittedName>
</protein>
<keyword evidence="2" id="KW-1185">Reference proteome</keyword>
<reference evidence="1 2" key="1">
    <citation type="submission" date="2021-02" db="EMBL/GenBank/DDBJ databases">
        <title>Variation within the Batrachochytrium salamandrivorans European outbreak.</title>
        <authorList>
            <person name="Kelly M."/>
            <person name="Pasmans F."/>
            <person name="Shea T.P."/>
            <person name="Munoz J.F."/>
            <person name="Carranza S."/>
            <person name="Cuomo C.A."/>
            <person name="Martel A."/>
        </authorList>
    </citation>
    <scope>NUCLEOTIDE SEQUENCE [LARGE SCALE GENOMIC DNA]</scope>
    <source>
        <strain evidence="1 2">AMFP18/2</strain>
    </source>
</reference>
<comment type="caution">
    <text evidence="1">The sequence shown here is derived from an EMBL/GenBank/DDBJ whole genome shotgun (WGS) entry which is preliminary data.</text>
</comment>
<proteinExistence type="predicted"/>
<dbReference type="Proteomes" id="UP001648503">
    <property type="component" value="Unassembled WGS sequence"/>
</dbReference>
<dbReference type="EMBL" id="JAFCIX010000031">
    <property type="protein sequence ID" value="KAH6600538.1"/>
    <property type="molecule type" value="Genomic_DNA"/>
</dbReference>